<accession>F4LT19</accession>
<comment type="subcellular location">
    <subcellularLocation>
        <location evidence="1 12">Cytoplasm</location>
    </subcellularLocation>
</comment>
<feature type="binding site" evidence="12">
    <location>
        <position position="306"/>
    </location>
    <ligand>
        <name>UDP-N-acetyl-alpha-D-glucosamine</name>
        <dbReference type="ChEBI" id="CHEBI:57705"/>
    </ligand>
</feature>
<comment type="similarity">
    <text evidence="10 12">Belongs to the EPSP synthase family. MurA subfamily.</text>
</comment>
<evidence type="ECO:0000256" key="11">
    <source>
        <dbReference type="ARBA" id="ARBA00047527"/>
    </source>
</evidence>
<comment type="pathway">
    <text evidence="2 12">Cell wall biogenesis; peptidoglycan biosynthesis.</text>
</comment>
<evidence type="ECO:0000256" key="5">
    <source>
        <dbReference type="ARBA" id="ARBA00022679"/>
    </source>
</evidence>
<feature type="binding site" evidence="12">
    <location>
        <position position="90"/>
    </location>
    <ligand>
        <name>UDP-N-acetyl-alpha-D-glucosamine</name>
        <dbReference type="ChEBI" id="CHEBI:57705"/>
    </ligand>
</feature>
<gene>
    <name evidence="12 14" type="primary">murA</name>
    <name evidence="14" type="ordered locus">TEPIRE1_1243</name>
</gene>
<keyword evidence="7 12" id="KW-0573">Peptidoglycan synthesis</keyword>
<reference evidence="15" key="1">
    <citation type="journal article" date="2013" name="Genome Announc.">
        <title>First genome sequence of a syntrophic acetate-oxidizing bacterium, Tepidanaerobacter acetatoxydans strain Re1.</title>
        <authorList>
            <person name="Manzoor S."/>
            <person name="Bongcam-Rudloff E."/>
            <person name="Schnurer A."/>
            <person name="Muller B."/>
        </authorList>
    </citation>
    <scope>NUCLEOTIDE SEQUENCE [LARGE SCALE GENOMIC DNA]</scope>
    <source>
        <strain evidence="15">Re1</strain>
    </source>
</reference>
<dbReference type="InterPro" id="IPR013792">
    <property type="entry name" value="RNA3'P_cycl/enolpyr_Trfase_a/b"/>
</dbReference>
<feature type="domain" description="Enolpyruvate transferase" evidence="13">
    <location>
        <begin position="5"/>
        <end position="407"/>
    </location>
</feature>
<dbReference type="HAMAP" id="MF_00111">
    <property type="entry name" value="MurA"/>
    <property type="match status" value="1"/>
</dbReference>
<dbReference type="OrthoDB" id="9803760at2"/>
<dbReference type="InterPro" id="IPR001986">
    <property type="entry name" value="Enolpyruvate_Tfrase_dom"/>
</dbReference>
<organism evidence="14 15">
    <name type="scientific">Tepidanaerobacter acetatoxydans (strain DSM 21804 / JCM 16047 / Re1)</name>
    <dbReference type="NCBI Taxonomy" id="1209989"/>
    <lineage>
        <taxon>Bacteria</taxon>
        <taxon>Bacillati</taxon>
        <taxon>Bacillota</taxon>
        <taxon>Clostridia</taxon>
        <taxon>Thermosediminibacterales</taxon>
        <taxon>Tepidanaerobacteraceae</taxon>
        <taxon>Tepidanaerobacter</taxon>
    </lineage>
</organism>
<evidence type="ECO:0000259" key="13">
    <source>
        <dbReference type="Pfam" id="PF00275"/>
    </source>
</evidence>
<keyword evidence="15" id="KW-1185">Reference proteome</keyword>
<evidence type="ECO:0000313" key="15">
    <source>
        <dbReference type="Proteomes" id="UP000010802"/>
    </source>
</evidence>
<dbReference type="SUPFAM" id="SSF55205">
    <property type="entry name" value="EPT/RTPC-like"/>
    <property type="match status" value="1"/>
</dbReference>
<keyword evidence="4 12" id="KW-0132">Cell division</keyword>
<dbReference type="AlphaFoldDB" id="F4LT19"/>
<dbReference type="Gene3D" id="3.65.10.10">
    <property type="entry name" value="Enolpyruvate transferase domain"/>
    <property type="match status" value="2"/>
</dbReference>
<evidence type="ECO:0000256" key="9">
    <source>
        <dbReference type="ARBA" id="ARBA00023316"/>
    </source>
</evidence>
<comment type="catalytic activity">
    <reaction evidence="11 12">
        <text>phosphoenolpyruvate + UDP-N-acetyl-alpha-D-glucosamine = UDP-N-acetyl-3-O-(1-carboxyvinyl)-alpha-D-glucosamine + phosphate</text>
        <dbReference type="Rhea" id="RHEA:18681"/>
        <dbReference type="ChEBI" id="CHEBI:43474"/>
        <dbReference type="ChEBI" id="CHEBI:57705"/>
        <dbReference type="ChEBI" id="CHEBI:58702"/>
        <dbReference type="ChEBI" id="CHEBI:68483"/>
        <dbReference type="EC" id="2.5.1.7"/>
    </reaction>
</comment>
<dbReference type="PANTHER" id="PTHR43783:SF1">
    <property type="entry name" value="UDP-N-ACETYLGLUCOSAMINE 1-CARBOXYVINYLTRANSFERASE"/>
    <property type="match status" value="1"/>
</dbReference>
<evidence type="ECO:0000256" key="12">
    <source>
        <dbReference type="HAMAP-Rule" id="MF_00111"/>
    </source>
</evidence>
<evidence type="ECO:0000256" key="7">
    <source>
        <dbReference type="ARBA" id="ARBA00022984"/>
    </source>
</evidence>
<feature type="binding site" evidence="12">
    <location>
        <begin position="20"/>
        <end position="21"/>
    </location>
    <ligand>
        <name>phosphoenolpyruvate</name>
        <dbReference type="ChEBI" id="CHEBI:58702"/>
    </ligand>
</feature>
<evidence type="ECO:0000256" key="3">
    <source>
        <dbReference type="ARBA" id="ARBA00022490"/>
    </source>
</evidence>
<dbReference type="HOGENOM" id="CLU_027387_0_0_9"/>
<name>F4LT19_TEPAE</name>
<dbReference type="GO" id="GO:0019277">
    <property type="term" value="P:UDP-N-acetylgalactosamine biosynthetic process"/>
    <property type="evidence" value="ECO:0007669"/>
    <property type="project" value="InterPro"/>
</dbReference>
<dbReference type="EC" id="2.5.1.7" evidence="12"/>
<keyword evidence="3 12" id="KW-0963">Cytoplasm</keyword>
<dbReference type="CDD" id="cd01555">
    <property type="entry name" value="UdpNAET"/>
    <property type="match status" value="1"/>
</dbReference>
<dbReference type="KEGG" id="tae:TepiRe1_1243"/>
<accession>L0S0G8</accession>
<comment type="caution">
    <text evidence="12">Lacks conserved residue(s) required for the propagation of feature annotation.</text>
</comment>
<feature type="modified residue" description="2-(S-cysteinyl)pyruvic acid O-phosphothioketal" evidence="12">
    <location>
        <position position="114"/>
    </location>
</feature>
<evidence type="ECO:0000256" key="8">
    <source>
        <dbReference type="ARBA" id="ARBA00023306"/>
    </source>
</evidence>
<protein>
    <recommendedName>
        <fullName evidence="12">UDP-N-acetylglucosamine 1-carboxyvinyltransferase</fullName>
        <ecNumber evidence="12">2.5.1.7</ecNumber>
    </recommendedName>
    <alternativeName>
        <fullName evidence="12">Enoylpyruvate transferase</fullName>
    </alternativeName>
    <alternativeName>
        <fullName evidence="12">UDP-N-acetylglucosamine enolpyruvyl transferase</fullName>
        <shortName evidence="12">EPT</shortName>
    </alternativeName>
</protein>
<keyword evidence="12" id="KW-0670">Pyruvate</keyword>
<sequence>MYIIKGGETLYGKIRVQGSKNSSLPILAASILNGRKNTIRDVPKIKDIAVMTEILSYLGADIIRDNNLMVVDSGNVNCSDVPEHLMREMRSSIVLMGALLGRFGKAKVSYPGGCEIGPRPIDLHLKGLAQMGVEFGEGHGFIYAKTDKLRGADIHLDFPSVGATENIMLAGVLAQGTTIIRNVAKEPEIVDLQNFLNRMGANIKGAGTDTIKIEGCKIDDLQQVEDYTIIPDRIAAGTYLVAAAITNGHIWLTNVIAEHVEPILAKLREMGCMINCSNGVIELYVNKPLNSLDSLRTLPYPGFPTDMQAPMMALLSTVEGTSILVETVFENRFKHAQELRRMGANISINGNTAIIKGVDKLTGAMVEAKDLRAGAALIIAALAAEGETYVEGVCHIERGYENIEDNLAALGAKIVKKD</sequence>
<keyword evidence="9 12" id="KW-0961">Cell wall biogenesis/degradation</keyword>
<dbReference type="NCBIfam" id="NF006873">
    <property type="entry name" value="PRK09369.1"/>
    <property type="match status" value="1"/>
</dbReference>
<feature type="binding site" evidence="12">
    <location>
        <position position="328"/>
    </location>
    <ligand>
        <name>UDP-N-acetyl-alpha-D-glucosamine</name>
        <dbReference type="ChEBI" id="CHEBI:57705"/>
    </ligand>
</feature>
<dbReference type="GO" id="GO:0008360">
    <property type="term" value="P:regulation of cell shape"/>
    <property type="evidence" value="ECO:0007669"/>
    <property type="project" value="UniProtKB-KW"/>
</dbReference>
<proteinExistence type="inferred from homology"/>
<dbReference type="eggNOG" id="COG0766">
    <property type="taxonomic scope" value="Bacteria"/>
</dbReference>
<evidence type="ECO:0000256" key="6">
    <source>
        <dbReference type="ARBA" id="ARBA00022960"/>
    </source>
</evidence>
<dbReference type="GO" id="GO:0071555">
    <property type="term" value="P:cell wall organization"/>
    <property type="evidence" value="ECO:0007669"/>
    <property type="project" value="UniProtKB-KW"/>
</dbReference>
<dbReference type="GO" id="GO:0008760">
    <property type="term" value="F:UDP-N-acetylglucosamine 1-carboxyvinyltransferase activity"/>
    <property type="evidence" value="ECO:0007669"/>
    <property type="project" value="UniProtKB-UniRule"/>
</dbReference>
<evidence type="ECO:0000256" key="1">
    <source>
        <dbReference type="ARBA" id="ARBA00004496"/>
    </source>
</evidence>
<dbReference type="UniPathway" id="UPA00219"/>
<dbReference type="InterPro" id="IPR050068">
    <property type="entry name" value="MurA_subfamily"/>
</dbReference>
<keyword evidence="8 12" id="KW-0131">Cell cycle</keyword>
<comment type="function">
    <text evidence="12">Cell wall formation. Adds enolpyruvyl to UDP-N-acetylglucosamine.</text>
</comment>
<dbReference type="GO" id="GO:0009252">
    <property type="term" value="P:peptidoglycan biosynthetic process"/>
    <property type="evidence" value="ECO:0007669"/>
    <property type="project" value="UniProtKB-UniRule"/>
</dbReference>
<evidence type="ECO:0000256" key="4">
    <source>
        <dbReference type="ARBA" id="ARBA00022618"/>
    </source>
</evidence>
<feature type="binding site" evidence="12">
    <location>
        <begin position="119"/>
        <end position="123"/>
    </location>
    <ligand>
        <name>UDP-N-acetyl-alpha-D-glucosamine</name>
        <dbReference type="ChEBI" id="CHEBI:57705"/>
    </ligand>
</feature>
<dbReference type="RefSeq" id="WP_013778211.1">
    <property type="nucleotide sequence ID" value="NC_015519.1"/>
</dbReference>
<dbReference type="EMBL" id="HF563609">
    <property type="protein sequence ID" value="CCP25974.1"/>
    <property type="molecule type" value="Genomic_DNA"/>
</dbReference>
<dbReference type="Pfam" id="PF00275">
    <property type="entry name" value="EPSP_synthase"/>
    <property type="match status" value="1"/>
</dbReference>
<dbReference type="GO" id="GO:0051301">
    <property type="term" value="P:cell division"/>
    <property type="evidence" value="ECO:0007669"/>
    <property type="project" value="UniProtKB-KW"/>
</dbReference>
<dbReference type="Proteomes" id="UP000010802">
    <property type="component" value="Chromosome"/>
</dbReference>
<dbReference type="InterPro" id="IPR005750">
    <property type="entry name" value="UDP_GlcNAc_COvinyl_MurA"/>
</dbReference>
<dbReference type="PATRIC" id="fig|1209989.3.peg.1382"/>
<evidence type="ECO:0000256" key="2">
    <source>
        <dbReference type="ARBA" id="ARBA00004752"/>
    </source>
</evidence>
<evidence type="ECO:0000256" key="10">
    <source>
        <dbReference type="ARBA" id="ARBA00038367"/>
    </source>
</evidence>
<dbReference type="KEGG" id="tep:TepRe1_1142"/>
<dbReference type="PANTHER" id="PTHR43783">
    <property type="entry name" value="UDP-N-ACETYLGLUCOSAMINE 1-CARBOXYVINYLTRANSFERASE"/>
    <property type="match status" value="1"/>
</dbReference>
<dbReference type="GO" id="GO:0005737">
    <property type="term" value="C:cytoplasm"/>
    <property type="evidence" value="ECO:0007669"/>
    <property type="project" value="UniProtKB-SubCell"/>
</dbReference>
<dbReference type="STRING" id="1209989.TepRe1_1142"/>
<feature type="active site" description="Proton donor" evidence="12">
    <location>
        <position position="114"/>
    </location>
</feature>
<dbReference type="NCBIfam" id="TIGR01072">
    <property type="entry name" value="murA"/>
    <property type="match status" value="1"/>
</dbReference>
<keyword evidence="5 12" id="KW-0808">Transferase</keyword>
<evidence type="ECO:0000313" key="14">
    <source>
        <dbReference type="EMBL" id="CCP25974.1"/>
    </source>
</evidence>
<dbReference type="InterPro" id="IPR036968">
    <property type="entry name" value="Enolpyruvate_Tfrase_sf"/>
</dbReference>
<keyword evidence="6 12" id="KW-0133">Cell shape</keyword>